<name>A0A135RVA6_9PEZI</name>
<dbReference type="AlphaFoldDB" id="A0A135RVA6"/>
<feature type="compositionally biased region" description="Polar residues" evidence="1">
    <location>
        <begin position="110"/>
        <end position="120"/>
    </location>
</feature>
<evidence type="ECO:0000313" key="2">
    <source>
        <dbReference type="EMBL" id="KXH27632.1"/>
    </source>
</evidence>
<dbReference type="Proteomes" id="UP000070054">
    <property type="component" value="Unassembled WGS sequence"/>
</dbReference>
<dbReference type="EMBL" id="JEMN01001760">
    <property type="protein sequence ID" value="KXH27632.1"/>
    <property type="molecule type" value="Genomic_DNA"/>
</dbReference>
<reference evidence="2 3" key="1">
    <citation type="submission" date="2014-02" db="EMBL/GenBank/DDBJ databases">
        <title>The genome sequence of Colletotrichum nymphaeae SA-01.</title>
        <authorList>
            <person name="Baroncelli R."/>
            <person name="Thon M.R."/>
        </authorList>
    </citation>
    <scope>NUCLEOTIDE SEQUENCE [LARGE SCALE GENOMIC DNA]</scope>
    <source>
        <strain evidence="2 3">SA-01</strain>
    </source>
</reference>
<protein>
    <submittedName>
        <fullName evidence="2">Uncharacterized protein</fullName>
    </submittedName>
</protein>
<keyword evidence="3" id="KW-1185">Reference proteome</keyword>
<sequence>MSDVEQVVVQLRDVCSRFESVMNEANNMPAEERLGSGYPSESRQREDVEVQAGDEPDSPVVEDDLDVLLAPVRRGREGCDFEAVKPQLKRKQPPYNPGALRRRRLEAPKSSASTQRSSHFPQMPRSAKKVLDYVMNIFFTDNTWHETAAKLKANPIFFGSDLERLALGEDCHELHLAAASMDWVGDLQYKAKVAESLKRPRFKGSGGLLRHQGPSQRFTLNIQEDSDDMDYHTTVRAYGSLFCQKGDELTTCVLYYNKGQGFLEYFYIPRHQLPWKKQYRIPLQHSLSGYDSRPLDWVVVEDVNIK</sequence>
<evidence type="ECO:0000256" key="1">
    <source>
        <dbReference type="SAM" id="MobiDB-lite"/>
    </source>
</evidence>
<gene>
    <name evidence="2" type="ORF">CNYM01_14266</name>
</gene>
<evidence type="ECO:0000313" key="3">
    <source>
        <dbReference type="Proteomes" id="UP000070054"/>
    </source>
</evidence>
<feature type="region of interest" description="Disordered" evidence="1">
    <location>
        <begin position="84"/>
        <end position="124"/>
    </location>
</feature>
<comment type="caution">
    <text evidence="2">The sequence shown here is derived from an EMBL/GenBank/DDBJ whole genome shotgun (WGS) entry which is preliminary data.</text>
</comment>
<proteinExistence type="predicted"/>
<organism evidence="2 3">
    <name type="scientific">Colletotrichum nymphaeae SA-01</name>
    <dbReference type="NCBI Taxonomy" id="1460502"/>
    <lineage>
        <taxon>Eukaryota</taxon>
        <taxon>Fungi</taxon>
        <taxon>Dikarya</taxon>
        <taxon>Ascomycota</taxon>
        <taxon>Pezizomycotina</taxon>
        <taxon>Sordariomycetes</taxon>
        <taxon>Hypocreomycetidae</taxon>
        <taxon>Glomerellales</taxon>
        <taxon>Glomerellaceae</taxon>
        <taxon>Colletotrichum</taxon>
        <taxon>Colletotrichum acutatum species complex</taxon>
    </lineage>
</organism>
<accession>A0A135RVA6</accession>
<feature type="region of interest" description="Disordered" evidence="1">
    <location>
        <begin position="26"/>
        <end position="60"/>
    </location>
</feature>